<dbReference type="EMBL" id="QICS01000011">
    <property type="protein sequence ID" value="PXV86838.1"/>
    <property type="molecule type" value="Genomic_DNA"/>
</dbReference>
<evidence type="ECO:0000256" key="6">
    <source>
        <dbReference type="RuleBase" id="RU003732"/>
    </source>
</evidence>
<dbReference type="SUPFAM" id="SSF161070">
    <property type="entry name" value="SNF-like"/>
    <property type="match status" value="1"/>
</dbReference>
<dbReference type="Proteomes" id="UP000247523">
    <property type="component" value="Unassembled WGS sequence"/>
</dbReference>
<keyword evidence="6" id="KW-0769">Symport</keyword>
<evidence type="ECO:0000313" key="10">
    <source>
        <dbReference type="Proteomes" id="UP000216411"/>
    </source>
</evidence>
<evidence type="ECO:0000256" key="2">
    <source>
        <dbReference type="ARBA" id="ARBA00022448"/>
    </source>
</evidence>
<reference evidence="8 11" key="2">
    <citation type="submission" date="2018-05" db="EMBL/GenBank/DDBJ databases">
        <title>Genomic Encyclopedia of Type Strains, Phase IV (KMG-IV): sequencing the most valuable type-strain genomes for metagenomic binning, comparative biology and taxonomic classification.</title>
        <authorList>
            <person name="Goeker M."/>
        </authorList>
    </citation>
    <scope>NUCLEOTIDE SEQUENCE [LARGE SCALE GENOMIC DNA]</scope>
    <source>
        <strain evidence="8 11">DSM 28816</strain>
    </source>
</reference>
<dbReference type="Proteomes" id="UP000216411">
    <property type="component" value="Unassembled WGS sequence"/>
</dbReference>
<evidence type="ECO:0000256" key="7">
    <source>
        <dbReference type="SAM" id="Phobius"/>
    </source>
</evidence>
<dbReference type="InterPro" id="IPR037272">
    <property type="entry name" value="SNS_sf"/>
</dbReference>
<feature type="transmembrane region" description="Helical" evidence="7">
    <location>
        <begin position="205"/>
        <end position="229"/>
    </location>
</feature>
<dbReference type="InterPro" id="IPR047218">
    <property type="entry name" value="YocR/YhdH-like"/>
</dbReference>
<reference evidence="9 10" key="1">
    <citation type="journal article" date="2017" name="Genome Announc.">
        <title>Draft Genome Sequence of a Sporulating and Motile Strain of Lachnotalea glycerini Isolated from Water in Quebec City, Canada.</title>
        <authorList>
            <person name="Maheux A.F."/>
            <person name="Boudreau D.K."/>
            <person name="Berube E."/>
            <person name="Boissinot M."/>
            <person name="Raymond F."/>
            <person name="Brodeur S."/>
            <person name="Corbeil J."/>
            <person name="Isabel S."/>
            <person name="Omar R.F."/>
            <person name="Bergeron M.G."/>
        </authorList>
    </citation>
    <scope>NUCLEOTIDE SEQUENCE [LARGE SCALE GENOMIC DNA]</scope>
    <source>
        <strain evidence="9 10">CCRI-19302</strain>
    </source>
</reference>
<dbReference type="PANTHER" id="PTHR42948">
    <property type="entry name" value="TRANSPORTER"/>
    <property type="match status" value="1"/>
</dbReference>
<feature type="transmembrane region" description="Helical" evidence="7">
    <location>
        <begin position="420"/>
        <end position="442"/>
    </location>
</feature>
<dbReference type="EMBL" id="NOKA02000064">
    <property type="protein sequence ID" value="RDY29578.1"/>
    <property type="molecule type" value="Genomic_DNA"/>
</dbReference>
<dbReference type="PANTHER" id="PTHR42948:SF1">
    <property type="entry name" value="TRANSPORTER"/>
    <property type="match status" value="1"/>
</dbReference>
<feature type="transmembrane region" description="Helical" evidence="7">
    <location>
        <begin position="168"/>
        <end position="185"/>
    </location>
</feature>
<feature type="transmembrane region" description="Helical" evidence="7">
    <location>
        <begin position="292"/>
        <end position="319"/>
    </location>
</feature>
<keyword evidence="5 7" id="KW-0472">Membrane</keyword>
<keyword evidence="3 6" id="KW-0812">Transmembrane</keyword>
<dbReference type="PROSITE" id="PS50267">
    <property type="entry name" value="NA_NEUROTRAN_SYMP_3"/>
    <property type="match status" value="1"/>
</dbReference>
<feature type="transmembrane region" description="Helical" evidence="7">
    <location>
        <begin position="12"/>
        <end position="30"/>
    </location>
</feature>
<sequence length="446" mass="49105">MGEKKKFTGKIGFILTAAGSAVGLGNLWRFPYLAAKYGGGTFLLTYLILAVTFGFTLMLTEITIGRKTGASVLRAFGILNEKYKFIGYLTAIVPIIIFPYYCVIGGWVVKYFTVYLAKESMAAAQDTYFESFISQTTQPILFLSIFLIATAGIVVGGVEKGIEKFNKILMPILILLSIFVAGYGLTVPGSMSGLMYYITPDFHKVSFQSVVAAAGQLFYSLSLAMGIMITYGSYMKKDEKIESCVKYIEIFDTGIAFIAGLIVVPAVFAFAGGEKAASTSGPSLMFVMLPKIFANMKFGSVIGGAFFMLVLLAAITSSISLMETIVSMIEEKVRWNRKIICFIVIVIGFAMAIPSTLGFGIWSEFKILKFSILDFFDFISNTVLMPITALLMCLFVGYVLKPEAIAEEINKSEEFKRKKLYNIVIKYIAPIFLIIILATSIYSTFH</sequence>
<dbReference type="AlphaFoldDB" id="A0A255IAP6"/>
<keyword evidence="4 7" id="KW-1133">Transmembrane helix</keyword>
<dbReference type="PROSITE" id="PS00610">
    <property type="entry name" value="NA_NEUROTRAN_SYMP_1"/>
    <property type="match status" value="1"/>
</dbReference>
<proteinExistence type="inferred from homology"/>
<name>A0A255IAP6_9FIRM</name>
<dbReference type="Pfam" id="PF00209">
    <property type="entry name" value="SNF"/>
    <property type="match status" value="2"/>
</dbReference>
<feature type="transmembrane region" description="Helical" evidence="7">
    <location>
        <begin position="139"/>
        <end position="156"/>
    </location>
</feature>
<evidence type="ECO:0000256" key="1">
    <source>
        <dbReference type="ARBA" id="ARBA00004141"/>
    </source>
</evidence>
<evidence type="ECO:0000313" key="9">
    <source>
        <dbReference type="EMBL" id="RDY29578.1"/>
    </source>
</evidence>
<dbReference type="GO" id="GO:0016020">
    <property type="term" value="C:membrane"/>
    <property type="evidence" value="ECO:0007669"/>
    <property type="project" value="UniProtKB-SubCell"/>
</dbReference>
<evidence type="ECO:0000256" key="5">
    <source>
        <dbReference type="ARBA" id="ARBA00023136"/>
    </source>
</evidence>
<feature type="transmembrane region" description="Helical" evidence="7">
    <location>
        <begin position="250"/>
        <end position="272"/>
    </location>
</feature>
<feature type="transmembrane region" description="Helical" evidence="7">
    <location>
        <begin position="339"/>
        <end position="362"/>
    </location>
</feature>
<feature type="transmembrane region" description="Helical" evidence="7">
    <location>
        <begin position="382"/>
        <end position="400"/>
    </location>
</feature>
<accession>A0A255IAP6</accession>
<reference evidence="9" key="3">
    <citation type="submission" date="2018-07" db="EMBL/GenBank/DDBJ databases">
        <authorList>
            <person name="Quirk P.G."/>
            <person name="Krulwich T.A."/>
        </authorList>
    </citation>
    <scope>NUCLEOTIDE SEQUENCE</scope>
    <source>
        <strain evidence="9">CCRI-19302</strain>
    </source>
</reference>
<feature type="transmembrane region" description="Helical" evidence="7">
    <location>
        <begin position="42"/>
        <end position="64"/>
    </location>
</feature>
<dbReference type="PRINTS" id="PR00176">
    <property type="entry name" value="NANEUSMPORT"/>
</dbReference>
<dbReference type="RefSeq" id="WP_094378362.1">
    <property type="nucleotide sequence ID" value="NZ_NOKA02000064.1"/>
</dbReference>
<dbReference type="NCBIfam" id="NF037979">
    <property type="entry name" value="Na_transp"/>
    <property type="match status" value="1"/>
</dbReference>
<protein>
    <recommendedName>
        <fullName evidence="6">Transporter</fullName>
    </recommendedName>
</protein>
<feature type="transmembrane region" description="Helical" evidence="7">
    <location>
        <begin position="85"/>
        <end position="109"/>
    </location>
</feature>
<evidence type="ECO:0000313" key="11">
    <source>
        <dbReference type="Proteomes" id="UP000247523"/>
    </source>
</evidence>
<dbReference type="InterPro" id="IPR000175">
    <property type="entry name" value="Na/ntran_symport"/>
</dbReference>
<comment type="caution">
    <text evidence="9">The sequence shown here is derived from an EMBL/GenBank/DDBJ whole genome shotgun (WGS) entry which is preliminary data.</text>
</comment>
<evidence type="ECO:0000256" key="4">
    <source>
        <dbReference type="ARBA" id="ARBA00022989"/>
    </source>
</evidence>
<organism evidence="9 10">
    <name type="scientific">Lachnotalea glycerini</name>
    <dbReference type="NCBI Taxonomy" id="1763509"/>
    <lineage>
        <taxon>Bacteria</taxon>
        <taxon>Bacillati</taxon>
        <taxon>Bacillota</taxon>
        <taxon>Clostridia</taxon>
        <taxon>Lachnospirales</taxon>
        <taxon>Lachnospiraceae</taxon>
        <taxon>Lachnotalea</taxon>
    </lineage>
</organism>
<comment type="subcellular location">
    <subcellularLocation>
        <location evidence="1">Membrane</location>
        <topology evidence="1">Multi-pass membrane protein</topology>
    </subcellularLocation>
</comment>
<evidence type="ECO:0000256" key="3">
    <source>
        <dbReference type="ARBA" id="ARBA00022692"/>
    </source>
</evidence>
<dbReference type="OrthoDB" id="9762833at2"/>
<dbReference type="GO" id="GO:0015293">
    <property type="term" value="F:symporter activity"/>
    <property type="evidence" value="ECO:0007669"/>
    <property type="project" value="UniProtKB-KW"/>
</dbReference>
<keyword evidence="2 6" id="KW-0813">Transport</keyword>
<dbReference type="CDD" id="cd10336">
    <property type="entry name" value="SLC6sbd_Tyt1-Like"/>
    <property type="match status" value="1"/>
</dbReference>
<keyword evidence="10" id="KW-1185">Reference proteome</keyword>
<gene>
    <name evidence="8" type="ORF">C8E03_11138</name>
    <name evidence="9" type="ORF">CG710_018070</name>
</gene>
<comment type="similarity">
    <text evidence="6">Belongs to the sodium:neurotransmitter symporter (SNF) (TC 2.A.22) family.</text>
</comment>
<evidence type="ECO:0000313" key="8">
    <source>
        <dbReference type="EMBL" id="PXV86838.1"/>
    </source>
</evidence>